<dbReference type="EMBL" id="JACVVK020000242">
    <property type="protein sequence ID" value="KAK7482551.1"/>
    <property type="molecule type" value="Genomic_DNA"/>
</dbReference>
<keyword evidence="3" id="KW-1185">Reference proteome</keyword>
<dbReference type="AlphaFoldDB" id="A0ABD0K6T9"/>
<comment type="caution">
    <text evidence="2">The sequence shown here is derived from an EMBL/GenBank/DDBJ whole genome shotgun (WGS) entry which is preliminary data.</text>
</comment>
<evidence type="ECO:0000256" key="1">
    <source>
        <dbReference type="SAM" id="MobiDB-lite"/>
    </source>
</evidence>
<accession>A0ABD0K6T9</accession>
<proteinExistence type="predicted"/>
<feature type="non-terminal residue" evidence="2">
    <location>
        <position position="75"/>
    </location>
</feature>
<gene>
    <name evidence="2" type="ORF">BaRGS_00026152</name>
</gene>
<evidence type="ECO:0000313" key="3">
    <source>
        <dbReference type="Proteomes" id="UP001519460"/>
    </source>
</evidence>
<sequence length="75" mass="8404">MKVNTCQLAVETVSEFGDFKTTVLNMLENPGFDCIRYLIGNFKDDSRPSFNDSSSNKSDGGINNYETRNDPRTTS</sequence>
<dbReference type="Proteomes" id="UP001519460">
    <property type="component" value="Unassembled WGS sequence"/>
</dbReference>
<organism evidence="2 3">
    <name type="scientific">Batillaria attramentaria</name>
    <dbReference type="NCBI Taxonomy" id="370345"/>
    <lineage>
        <taxon>Eukaryota</taxon>
        <taxon>Metazoa</taxon>
        <taxon>Spiralia</taxon>
        <taxon>Lophotrochozoa</taxon>
        <taxon>Mollusca</taxon>
        <taxon>Gastropoda</taxon>
        <taxon>Caenogastropoda</taxon>
        <taxon>Sorbeoconcha</taxon>
        <taxon>Cerithioidea</taxon>
        <taxon>Batillariidae</taxon>
        <taxon>Batillaria</taxon>
    </lineage>
</organism>
<protein>
    <submittedName>
        <fullName evidence="2">Uncharacterized protein</fullName>
    </submittedName>
</protein>
<reference evidence="2 3" key="1">
    <citation type="journal article" date="2023" name="Sci. Data">
        <title>Genome assembly of the Korean intertidal mud-creeper Batillaria attramentaria.</title>
        <authorList>
            <person name="Patra A.K."/>
            <person name="Ho P.T."/>
            <person name="Jun S."/>
            <person name="Lee S.J."/>
            <person name="Kim Y."/>
            <person name="Won Y.J."/>
        </authorList>
    </citation>
    <scope>NUCLEOTIDE SEQUENCE [LARGE SCALE GENOMIC DNA]</scope>
    <source>
        <strain evidence="2">Wonlab-2016</strain>
    </source>
</reference>
<name>A0ABD0K6T9_9CAEN</name>
<evidence type="ECO:0000313" key="2">
    <source>
        <dbReference type="EMBL" id="KAK7482551.1"/>
    </source>
</evidence>
<feature type="compositionally biased region" description="Polar residues" evidence="1">
    <location>
        <begin position="48"/>
        <end position="58"/>
    </location>
</feature>
<feature type="region of interest" description="Disordered" evidence="1">
    <location>
        <begin position="43"/>
        <end position="75"/>
    </location>
</feature>